<protein>
    <submittedName>
        <fullName evidence="4">Mitochondrial transcription termination factor family protein</fullName>
    </submittedName>
</protein>
<dbReference type="EMBL" id="JBFOLK010000012">
    <property type="protein sequence ID" value="KAL2471608.1"/>
    <property type="molecule type" value="Genomic_DNA"/>
</dbReference>
<dbReference type="Gene3D" id="1.25.70.10">
    <property type="entry name" value="Transcription termination factor 3, mitochondrial"/>
    <property type="match status" value="1"/>
</dbReference>
<evidence type="ECO:0000313" key="5">
    <source>
        <dbReference type="Proteomes" id="UP001604336"/>
    </source>
</evidence>
<comment type="caution">
    <text evidence="4">The sequence shown here is derived from an EMBL/GenBank/DDBJ whole genome shotgun (WGS) entry which is preliminary data.</text>
</comment>
<dbReference type="AlphaFoldDB" id="A0ABD1Q7M2"/>
<dbReference type="InterPro" id="IPR038538">
    <property type="entry name" value="MTERF_sf"/>
</dbReference>
<dbReference type="FunFam" id="1.25.70.10:FF:000001">
    <property type="entry name" value="Mitochondrial transcription termination factor-like"/>
    <property type="match status" value="1"/>
</dbReference>
<keyword evidence="2" id="KW-0806">Transcription termination</keyword>
<keyword evidence="3" id="KW-0809">Transit peptide</keyword>
<proteinExistence type="inferred from homology"/>
<evidence type="ECO:0000313" key="4">
    <source>
        <dbReference type="EMBL" id="KAL2471608.1"/>
    </source>
</evidence>
<name>A0ABD1Q7M2_9LAMI</name>
<evidence type="ECO:0000256" key="1">
    <source>
        <dbReference type="ARBA" id="ARBA00007692"/>
    </source>
</evidence>
<reference evidence="5" key="1">
    <citation type="submission" date="2024-07" db="EMBL/GenBank/DDBJ databases">
        <title>Two chromosome-level genome assemblies of Korean endemic species Abeliophyllum distichum and Forsythia ovata (Oleaceae).</title>
        <authorList>
            <person name="Jang H."/>
        </authorList>
    </citation>
    <scope>NUCLEOTIDE SEQUENCE [LARGE SCALE GENOMIC DNA]</scope>
</reference>
<comment type="similarity">
    <text evidence="1">Belongs to the mTERF family.</text>
</comment>
<keyword evidence="2" id="KW-0804">Transcription</keyword>
<keyword evidence="5" id="KW-1185">Reference proteome</keyword>
<dbReference type="InterPro" id="IPR003690">
    <property type="entry name" value="MTERF"/>
</dbReference>
<gene>
    <name evidence="4" type="ORF">Adt_39744</name>
</gene>
<organism evidence="4 5">
    <name type="scientific">Abeliophyllum distichum</name>
    <dbReference type="NCBI Taxonomy" id="126358"/>
    <lineage>
        <taxon>Eukaryota</taxon>
        <taxon>Viridiplantae</taxon>
        <taxon>Streptophyta</taxon>
        <taxon>Embryophyta</taxon>
        <taxon>Tracheophyta</taxon>
        <taxon>Spermatophyta</taxon>
        <taxon>Magnoliopsida</taxon>
        <taxon>eudicotyledons</taxon>
        <taxon>Gunneridae</taxon>
        <taxon>Pentapetalae</taxon>
        <taxon>asterids</taxon>
        <taxon>lamiids</taxon>
        <taxon>Lamiales</taxon>
        <taxon>Oleaceae</taxon>
        <taxon>Forsythieae</taxon>
        <taxon>Abeliophyllum</taxon>
    </lineage>
</organism>
<dbReference type="PANTHER" id="PTHR13068">
    <property type="entry name" value="CGI-12 PROTEIN-RELATED"/>
    <property type="match status" value="1"/>
</dbReference>
<keyword evidence="2" id="KW-0805">Transcription regulation</keyword>
<evidence type="ECO:0000256" key="3">
    <source>
        <dbReference type="ARBA" id="ARBA00022946"/>
    </source>
</evidence>
<evidence type="ECO:0000256" key="2">
    <source>
        <dbReference type="ARBA" id="ARBA00022472"/>
    </source>
</evidence>
<accession>A0ABD1Q7M2</accession>
<dbReference type="GO" id="GO:0006353">
    <property type="term" value="P:DNA-templated transcription termination"/>
    <property type="evidence" value="ECO:0007669"/>
    <property type="project" value="UniProtKB-KW"/>
</dbReference>
<dbReference type="SMART" id="SM00733">
    <property type="entry name" value="Mterf"/>
    <property type="match status" value="6"/>
</dbReference>
<dbReference type="Pfam" id="PF02536">
    <property type="entry name" value="mTERF"/>
    <property type="match status" value="2"/>
</dbReference>
<sequence>MALHLCKSIIFCSSKNPSFRYKSHFSFSFSILFFSTSTKKQAKNALAVSDFLLQKHQLSPETASRVASVLTRMKDPENSDSIISFLKENGFSKSQLERVVKTDPRLLSASLEKTIKPKIKIFQDLGFSANDIVDIISSAPTVLHRSADHRVTPSLSVLKSLFGSSSEVAKVLKRSGWFLINHLEKTMVPNIEIFKSRGVGMEQIIKHIYNFPRFLLHSPNDMNKFVKKVDEMGTCRSSKMFIHAVRVVSSMKDENWELKLKHFSNLGFSDDDIFKMFKKAPPVFAVSQRKLKNVKEFLLATGKYDISCIVSHPIPFLCSLEKKIKPRMQVLGILESRNLIGKWPSLSTITVMSDSKFLEKFVHPYSNEVGEVYMANR</sequence>
<dbReference type="PANTHER" id="PTHR13068:SF130">
    <property type="entry name" value="TRANSCRIPTION TERMINATION FACTOR MTERF6, CHLOROPLASTIC_MITOCHONDRIAL-LIKE"/>
    <property type="match status" value="1"/>
</dbReference>
<dbReference type="Proteomes" id="UP001604336">
    <property type="component" value="Unassembled WGS sequence"/>
</dbReference>